<dbReference type="SMART" id="SM00530">
    <property type="entry name" value="HTH_XRE"/>
    <property type="match status" value="1"/>
</dbReference>
<dbReference type="InterPro" id="IPR036286">
    <property type="entry name" value="LexA/Signal_pep-like_sf"/>
</dbReference>
<feature type="domain" description="HTH cro/C1-type" evidence="1">
    <location>
        <begin position="26"/>
        <end position="70"/>
    </location>
</feature>
<protein>
    <submittedName>
        <fullName evidence="2">Helix-turn-helix domain-containing protein</fullName>
    </submittedName>
</protein>
<dbReference type="Pfam" id="PF01381">
    <property type="entry name" value="HTH_3"/>
    <property type="match status" value="1"/>
</dbReference>
<dbReference type="SUPFAM" id="SSF47413">
    <property type="entry name" value="lambda repressor-like DNA-binding domains"/>
    <property type="match status" value="1"/>
</dbReference>
<organism evidence="2 3">
    <name type="scientific">Pandoraea apista</name>
    <dbReference type="NCBI Taxonomy" id="93218"/>
    <lineage>
        <taxon>Bacteria</taxon>
        <taxon>Pseudomonadati</taxon>
        <taxon>Pseudomonadota</taxon>
        <taxon>Betaproteobacteria</taxon>
        <taxon>Burkholderiales</taxon>
        <taxon>Burkholderiaceae</taxon>
        <taxon>Pandoraea</taxon>
    </lineage>
</organism>
<dbReference type="CDD" id="cd00093">
    <property type="entry name" value="HTH_XRE"/>
    <property type="match status" value="1"/>
</dbReference>
<proteinExistence type="predicted"/>
<dbReference type="PROSITE" id="PS50943">
    <property type="entry name" value="HTH_CROC1"/>
    <property type="match status" value="1"/>
</dbReference>
<dbReference type="InterPro" id="IPR050077">
    <property type="entry name" value="LexA_repressor"/>
</dbReference>
<dbReference type="InterPro" id="IPR039418">
    <property type="entry name" value="LexA-like"/>
</dbReference>
<dbReference type="InterPro" id="IPR010982">
    <property type="entry name" value="Lambda_DNA-bd_dom_sf"/>
</dbReference>
<dbReference type="RefSeq" id="WP_107337409.1">
    <property type="nucleotide sequence ID" value="NZ_PYYA01000001.1"/>
</dbReference>
<evidence type="ECO:0000313" key="3">
    <source>
        <dbReference type="Proteomes" id="UP000270216"/>
    </source>
</evidence>
<name>A0ABX9ZIK6_9BURK</name>
<reference evidence="2 3" key="1">
    <citation type="submission" date="2018-12" db="EMBL/GenBank/DDBJ databases">
        <title>Whole genome sequence of a Pandoraea apista isolate from a patient with cystic fibrosis.</title>
        <authorList>
            <person name="Kenna D.T."/>
            <person name="Turton J.F."/>
        </authorList>
    </citation>
    <scope>NUCLEOTIDE SEQUENCE [LARGE SCALE GENOMIC DNA]</scope>
    <source>
        <strain evidence="2 3">Pa13324</strain>
    </source>
</reference>
<dbReference type="SUPFAM" id="SSF51306">
    <property type="entry name" value="LexA/Signal peptidase"/>
    <property type="match status" value="1"/>
</dbReference>
<dbReference type="Pfam" id="PF00717">
    <property type="entry name" value="Peptidase_S24"/>
    <property type="match status" value="1"/>
</dbReference>
<dbReference type="EMBL" id="RWHX01000083">
    <property type="protein sequence ID" value="RSK74733.1"/>
    <property type="molecule type" value="Genomic_DNA"/>
</dbReference>
<dbReference type="Proteomes" id="UP000270216">
    <property type="component" value="Unassembled WGS sequence"/>
</dbReference>
<accession>A0ABX9ZIK6</accession>
<dbReference type="Gene3D" id="1.10.260.40">
    <property type="entry name" value="lambda repressor-like DNA-binding domains"/>
    <property type="match status" value="1"/>
</dbReference>
<keyword evidence="3" id="KW-1185">Reference proteome</keyword>
<sequence length="245" mass="27120">MKKENPKEIVGRKLTELMEAFPDLGTQQKLAQRTGIGQTTIGRIRRAEVNATADNIKRIADAFGVPVSFLYDDAEFKGMSRQDRESWWDKLRGDALALQESNVEPGPDIRGKLPLISWVQAGDWAEIVDTFAPGDAEDWIPCPFSHSTGSFILRVVGDSMFDPAGGVSFAPGDFIAVDPDKEPLNRSLVVVKLIDDQKATFKQLIVDPDGTKMLKALNPNWPRQFMEINGNARIVGVVIGKWTPL</sequence>
<dbReference type="Gene3D" id="2.10.109.10">
    <property type="entry name" value="Umud Fragment, subunit A"/>
    <property type="match status" value="1"/>
</dbReference>
<dbReference type="PANTHER" id="PTHR33516">
    <property type="entry name" value="LEXA REPRESSOR"/>
    <property type="match status" value="1"/>
</dbReference>
<comment type="caution">
    <text evidence="2">The sequence shown here is derived from an EMBL/GenBank/DDBJ whole genome shotgun (WGS) entry which is preliminary data.</text>
</comment>
<evidence type="ECO:0000313" key="2">
    <source>
        <dbReference type="EMBL" id="RSK74733.1"/>
    </source>
</evidence>
<dbReference type="InterPro" id="IPR001387">
    <property type="entry name" value="Cro/C1-type_HTH"/>
</dbReference>
<dbReference type="CDD" id="cd06529">
    <property type="entry name" value="S24_LexA-like"/>
    <property type="match status" value="1"/>
</dbReference>
<gene>
    <name evidence="2" type="ORF">EJE83_24880</name>
</gene>
<dbReference type="PANTHER" id="PTHR33516:SF2">
    <property type="entry name" value="LEXA REPRESSOR-RELATED"/>
    <property type="match status" value="1"/>
</dbReference>
<dbReference type="InterPro" id="IPR015927">
    <property type="entry name" value="Peptidase_S24_S26A/B/C"/>
</dbReference>
<evidence type="ECO:0000259" key="1">
    <source>
        <dbReference type="PROSITE" id="PS50943"/>
    </source>
</evidence>